<evidence type="ECO:0000259" key="6">
    <source>
        <dbReference type="Pfam" id="PF16656"/>
    </source>
</evidence>
<comment type="catalytic activity">
    <reaction evidence="3">
        <text>a phosphate monoester + H2O = an alcohol + phosphate</text>
        <dbReference type="Rhea" id="RHEA:15017"/>
        <dbReference type="ChEBI" id="CHEBI:15377"/>
        <dbReference type="ChEBI" id="CHEBI:30879"/>
        <dbReference type="ChEBI" id="CHEBI:43474"/>
        <dbReference type="ChEBI" id="CHEBI:67140"/>
        <dbReference type="EC" id="3.1.3.2"/>
    </reaction>
</comment>
<dbReference type="InterPro" id="IPR025733">
    <property type="entry name" value="PAPs_C"/>
</dbReference>
<dbReference type="PANTHER" id="PTHR45867">
    <property type="entry name" value="PURPLE ACID PHOSPHATASE"/>
    <property type="match status" value="1"/>
</dbReference>
<dbReference type="SUPFAM" id="SSF49363">
    <property type="entry name" value="Purple acid phosphatase, N-terminal domain"/>
    <property type="match status" value="1"/>
</dbReference>
<dbReference type="GO" id="GO:0003993">
    <property type="term" value="F:acid phosphatase activity"/>
    <property type="evidence" value="ECO:0007669"/>
    <property type="project" value="UniProtKB-EC"/>
</dbReference>
<dbReference type="InterPro" id="IPR003961">
    <property type="entry name" value="FN3_dom"/>
</dbReference>
<name>A0A9D4P047_DERFA</name>
<dbReference type="PANTHER" id="PTHR45867:SF3">
    <property type="entry name" value="ACID PHOSPHATASE TYPE 7"/>
    <property type="match status" value="1"/>
</dbReference>
<dbReference type="Proteomes" id="UP000828236">
    <property type="component" value="Unassembled WGS sequence"/>
</dbReference>
<dbReference type="InterPro" id="IPR004843">
    <property type="entry name" value="Calcineurin-like_PHP"/>
</dbReference>
<dbReference type="EC" id="3.1.3.2" evidence="3"/>
<dbReference type="CDD" id="cd00063">
    <property type="entry name" value="FN3"/>
    <property type="match status" value="1"/>
</dbReference>
<dbReference type="InterPro" id="IPR041792">
    <property type="entry name" value="MPP_PAP"/>
</dbReference>
<proteinExistence type="inferred from homology"/>
<feature type="chain" id="PRO_5039757936" description="Purple acid phosphatase" evidence="3">
    <location>
        <begin position="20"/>
        <end position="437"/>
    </location>
</feature>
<evidence type="ECO:0000256" key="1">
    <source>
        <dbReference type="ARBA" id="ARBA00022729"/>
    </source>
</evidence>
<dbReference type="Pfam" id="PF16656">
    <property type="entry name" value="Pur_ac_phosph_N"/>
    <property type="match status" value="1"/>
</dbReference>
<evidence type="ECO:0000256" key="2">
    <source>
        <dbReference type="ARBA" id="ARBA00023180"/>
    </source>
</evidence>
<dbReference type="SUPFAM" id="SSF56300">
    <property type="entry name" value="Metallo-dependent phosphatases"/>
    <property type="match status" value="1"/>
</dbReference>
<feature type="domain" description="Purple acid phosphatase N-terminal" evidence="6">
    <location>
        <begin position="28"/>
        <end position="118"/>
    </location>
</feature>
<keyword evidence="1 3" id="KW-0732">Signal</keyword>
<sequence>MFQLKFLIVCFAFTKLSFAYQEYLSHGPEQVHISYGAGPSQMYVTWLTHEQPSGPPVVEYGIQSGKYELKKHGNMTKFTTAYSRYIYRVALEDLKPNTTYYYRCGFEQELSNEFNFRTRPQDQENWSPRIAVYGDMGLVNGQSFPFLKQQVSKNAYDAIFHVGDIAYDMHSGNGLYGDLFMREIEPIAANVAYQVVVGNHENDGYNFTDYDSRFTMIDENSGKMNNMFYSFNIGPAHVIGFSSEFYYYTEYGVSQIHNQFEWLEQDLIEANKPENRAKHPWIITMAHRPMYCSTADDDDCTENESILRKGIPIVNAYGLEDLFYKYGVDIIFGAHEHTYERLFPVYNRKVYNGLNNDAYDRPKAPVHVLVGSAGCPENIDPFIANPKPWSAKRISNYGITEMSILNKTHIRFRQRDTTSNGAMVDAFHIIKGHWNQY</sequence>
<evidence type="ECO:0000259" key="4">
    <source>
        <dbReference type="Pfam" id="PF00149"/>
    </source>
</evidence>
<protein>
    <recommendedName>
        <fullName evidence="3">Purple acid phosphatase</fullName>
        <ecNumber evidence="3">3.1.3.2</ecNumber>
    </recommendedName>
</protein>
<keyword evidence="3" id="KW-0378">Hydrolase</keyword>
<feature type="signal peptide" evidence="3">
    <location>
        <begin position="1"/>
        <end position="19"/>
    </location>
</feature>
<dbReference type="EMBL" id="SDOV01000004">
    <property type="protein sequence ID" value="KAH7641656.1"/>
    <property type="molecule type" value="Genomic_DNA"/>
</dbReference>
<dbReference type="Pfam" id="PF00149">
    <property type="entry name" value="Metallophos"/>
    <property type="match status" value="1"/>
</dbReference>
<dbReference type="InterPro" id="IPR029052">
    <property type="entry name" value="Metallo-depent_PP-like"/>
</dbReference>
<dbReference type="CDD" id="cd00839">
    <property type="entry name" value="MPP_PAPs"/>
    <property type="match status" value="1"/>
</dbReference>
<comment type="caution">
    <text evidence="7">The sequence shown here is derived from an EMBL/GenBank/DDBJ whole genome shotgun (WGS) entry which is preliminary data.</text>
</comment>
<gene>
    <name evidence="7" type="ORF">HUG17_4701</name>
</gene>
<feature type="domain" description="Calcineurin-like phosphoesterase" evidence="4">
    <location>
        <begin position="129"/>
        <end position="339"/>
    </location>
</feature>
<feature type="domain" description="Purple acid phosphatase C-terminal" evidence="5">
    <location>
        <begin position="364"/>
        <end position="425"/>
    </location>
</feature>
<evidence type="ECO:0000259" key="5">
    <source>
        <dbReference type="Pfam" id="PF14008"/>
    </source>
</evidence>
<dbReference type="Pfam" id="PF14008">
    <property type="entry name" value="Metallophos_C"/>
    <property type="match status" value="1"/>
</dbReference>
<reference evidence="7" key="1">
    <citation type="submission" date="2020-06" db="EMBL/GenBank/DDBJ databases">
        <authorList>
            <person name="Ji K."/>
            <person name="Li J."/>
        </authorList>
    </citation>
    <scope>NUCLEOTIDE SEQUENCE</scope>
    <source>
        <strain evidence="7">JKM2019</strain>
        <tissue evidence="7">Whole body</tissue>
    </source>
</reference>
<dbReference type="AlphaFoldDB" id="A0A9D4P047"/>
<dbReference type="OrthoDB" id="45007at2759"/>
<accession>A0A9D4P047</accession>
<evidence type="ECO:0000256" key="3">
    <source>
        <dbReference type="RuleBase" id="RU361203"/>
    </source>
</evidence>
<dbReference type="Gene3D" id="2.60.40.380">
    <property type="entry name" value="Purple acid phosphatase-like, N-terminal"/>
    <property type="match status" value="1"/>
</dbReference>
<dbReference type="InterPro" id="IPR008963">
    <property type="entry name" value="Purple_acid_Pase-like_N"/>
</dbReference>
<dbReference type="GO" id="GO:0046872">
    <property type="term" value="F:metal ion binding"/>
    <property type="evidence" value="ECO:0007669"/>
    <property type="project" value="InterPro"/>
</dbReference>
<comment type="similarity">
    <text evidence="3">Belongs to the metallophosphoesterase superfamily. Purple acid phosphatase family.</text>
</comment>
<dbReference type="Gene3D" id="3.60.21.10">
    <property type="match status" value="1"/>
</dbReference>
<reference evidence="7" key="2">
    <citation type="journal article" date="2021" name="World Allergy Organ. J.">
        <title>Chromosome-level assembly of Dermatophagoides farinae genome and transcriptome reveals two novel allergens Der f 37 and Der f 39.</title>
        <authorList>
            <person name="Chen J."/>
            <person name="Cai Z."/>
            <person name="Fan D."/>
            <person name="Hu J."/>
            <person name="Hou Y."/>
            <person name="He Y."/>
            <person name="Zhang Z."/>
            <person name="Zhao Z."/>
            <person name="Gao P."/>
            <person name="Hu W."/>
            <person name="Sun J."/>
            <person name="Li J."/>
            <person name="Ji K."/>
        </authorList>
    </citation>
    <scope>NUCLEOTIDE SEQUENCE</scope>
    <source>
        <strain evidence="7">JKM2019</strain>
    </source>
</reference>
<evidence type="ECO:0000313" key="7">
    <source>
        <dbReference type="EMBL" id="KAH7641656.1"/>
    </source>
</evidence>
<keyword evidence="2" id="KW-0325">Glycoprotein</keyword>
<dbReference type="InterPro" id="IPR015914">
    <property type="entry name" value="PAPs_N"/>
</dbReference>
<organism evidence="7">
    <name type="scientific">Dermatophagoides farinae</name>
    <name type="common">American house dust mite</name>
    <dbReference type="NCBI Taxonomy" id="6954"/>
    <lineage>
        <taxon>Eukaryota</taxon>
        <taxon>Metazoa</taxon>
        <taxon>Ecdysozoa</taxon>
        <taxon>Arthropoda</taxon>
        <taxon>Chelicerata</taxon>
        <taxon>Arachnida</taxon>
        <taxon>Acari</taxon>
        <taxon>Acariformes</taxon>
        <taxon>Sarcoptiformes</taxon>
        <taxon>Astigmata</taxon>
        <taxon>Psoroptidia</taxon>
        <taxon>Analgoidea</taxon>
        <taxon>Pyroglyphidae</taxon>
        <taxon>Dermatophagoidinae</taxon>
        <taxon>Dermatophagoides</taxon>
    </lineage>
</organism>